<name>A0A8H7TVU3_BIOOC</name>
<dbReference type="EMBL" id="JADCTT010000001">
    <property type="protein sequence ID" value="KAF9758783.1"/>
    <property type="molecule type" value="Genomic_DNA"/>
</dbReference>
<sequence>MATKAIVVGGTSGIGYAMACRVAAQADSAKVIISGRTKPKHIPHPNMDFRPLDATSMYQIKKYTDAFKSSQNQKLDLLIMTQGIMTTAGRTETPEGIDRKMALHYYGKQLLIRELLPVLKEDGKVIIVFDGKFGNPNKLNWNDLDLKSNFSLSTSANHCMVMNDVMIQHFAAQQQEQGVGRRHFIHAWPGAVNTSLLRELPRFIQPLAKAANHLFTVPPETCAEYLLNGVSERVSDGEKQGRFWDNIDNKGRLIDNKTVWTKEQMNAVAAHTWGLIDSGIQSSQH</sequence>
<dbReference type="PANTHER" id="PTHR47534:SF3">
    <property type="entry name" value="ALCOHOL DEHYDROGENASE-LIKE C-TERMINAL DOMAIN-CONTAINING PROTEIN"/>
    <property type="match status" value="1"/>
</dbReference>
<protein>
    <submittedName>
        <fullName evidence="2">Uncharacterized protein</fullName>
    </submittedName>
</protein>
<comment type="caution">
    <text evidence="2">The sequence shown here is derived from an EMBL/GenBank/DDBJ whole genome shotgun (WGS) entry which is preliminary data.</text>
</comment>
<gene>
    <name evidence="2" type="ORF">IM811_000477</name>
</gene>
<dbReference type="Pfam" id="PF00106">
    <property type="entry name" value="adh_short"/>
    <property type="match status" value="1"/>
</dbReference>
<dbReference type="InterPro" id="IPR052228">
    <property type="entry name" value="Sec_Metab_Biosynth_Oxidored"/>
</dbReference>
<evidence type="ECO:0000313" key="2">
    <source>
        <dbReference type="EMBL" id="KAF9758783.1"/>
    </source>
</evidence>
<proteinExistence type="predicted"/>
<evidence type="ECO:0000256" key="1">
    <source>
        <dbReference type="ARBA" id="ARBA00023002"/>
    </source>
</evidence>
<dbReference type="Proteomes" id="UP000616885">
    <property type="component" value="Unassembled WGS sequence"/>
</dbReference>
<dbReference type="GO" id="GO:0016491">
    <property type="term" value="F:oxidoreductase activity"/>
    <property type="evidence" value="ECO:0007669"/>
    <property type="project" value="UniProtKB-KW"/>
</dbReference>
<evidence type="ECO:0000313" key="3">
    <source>
        <dbReference type="Proteomes" id="UP000616885"/>
    </source>
</evidence>
<dbReference type="InterPro" id="IPR002347">
    <property type="entry name" value="SDR_fam"/>
</dbReference>
<dbReference type="SUPFAM" id="SSF51735">
    <property type="entry name" value="NAD(P)-binding Rossmann-fold domains"/>
    <property type="match status" value="1"/>
</dbReference>
<dbReference type="PANTHER" id="PTHR47534">
    <property type="entry name" value="YALI0E05731P"/>
    <property type="match status" value="1"/>
</dbReference>
<keyword evidence="1" id="KW-0560">Oxidoreductase</keyword>
<dbReference type="InterPro" id="IPR036291">
    <property type="entry name" value="NAD(P)-bd_dom_sf"/>
</dbReference>
<dbReference type="Gene3D" id="3.40.50.720">
    <property type="entry name" value="NAD(P)-binding Rossmann-like Domain"/>
    <property type="match status" value="1"/>
</dbReference>
<reference evidence="2" key="1">
    <citation type="submission" date="2020-10" db="EMBL/GenBank/DDBJ databases">
        <title>High-Quality Genome Resource of Clonostachys rosea strain S41 by Oxford Nanopore Long-Read Sequencing.</title>
        <authorList>
            <person name="Wang H."/>
        </authorList>
    </citation>
    <scope>NUCLEOTIDE SEQUENCE</scope>
    <source>
        <strain evidence="2">S41</strain>
    </source>
</reference>
<organism evidence="2 3">
    <name type="scientific">Bionectria ochroleuca</name>
    <name type="common">Gliocladium roseum</name>
    <dbReference type="NCBI Taxonomy" id="29856"/>
    <lineage>
        <taxon>Eukaryota</taxon>
        <taxon>Fungi</taxon>
        <taxon>Dikarya</taxon>
        <taxon>Ascomycota</taxon>
        <taxon>Pezizomycotina</taxon>
        <taxon>Sordariomycetes</taxon>
        <taxon>Hypocreomycetidae</taxon>
        <taxon>Hypocreales</taxon>
        <taxon>Bionectriaceae</taxon>
        <taxon>Clonostachys</taxon>
    </lineage>
</organism>
<dbReference type="AlphaFoldDB" id="A0A8H7TVU3"/>
<accession>A0A8H7TVU3</accession>